<protein>
    <submittedName>
        <fullName evidence="1">Uncharacterized protein</fullName>
    </submittedName>
</protein>
<geneLocation type="plasmid" evidence="1 2">
    <name>pTT6-2</name>
</geneLocation>
<keyword evidence="2" id="KW-1185">Reference proteome</keyword>
<proteinExistence type="predicted"/>
<keyword evidence="1" id="KW-0614">Plasmid</keyword>
<dbReference type="RefSeq" id="WP_201083307.1">
    <property type="nucleotide sequence ID" value="NZ_CP067422.1"/>
</dbReference>
<name>A0ABX7BHP9_9PROT</name>
<gene>
    <name evidence="1" type="ORF">IGS68_31800</name>
</gene>
<accession>A0ABX7BHP9</accession>
<dbReference type="EMBL" id="CP067422">
    <property type="protein sequence ID" value="QQP93609.1"/>
    <property type="molecule type" value="Genomic_DNA"/>
</dbReference>
<sequence length="58" mass="6275">MRVFDADGAPLADDDAVYLVNMLGEAMDEMDRRGFDPSTARFTIDRRVPAGIAGGVQT</sequence>
<evidence type="ECO:0000313" key="2">
    <source>
        <dbReference type="Proteomes" id="UP000595197"/>
    </source>
</evidence>
<evidence type="ECO:0000313" key="1">
    <source>
        <dbReference type="EMBL" id="QQP93609.1"/>
    </source>
</evidence>
<organism evidence="1 2">
    <name type="scientific">Skermanella cutis</name>
    <dbReference type="NCBI Taxonomy" id="2775420"/>
    <lineage>
        <taxon>Bacteria</taxon>
        <taxon>Pseudomonadati</taxon>
        <taxon>Pseudomonadota</taxon>
        <taxon>Alphaproteobacteria</taxon>
        <taxon>Rhodospirillales</taxon>
        <taxon>Azospirillaceae</taxon>
        <taxon>Skermanella</taxon>
    </lineage>
</organism>
<reference evidence="1" key="1">
    <citation type="submission" date="2021-02" db="EMBL/GenBank/DDBJ databases">
        <title>Skermanella TT6 skin isolate.</title>
        <authorList>
            <person name="Lee K."/>
            <person name="Ganzorig M."/>
        </authorList>
    </citation>
    <scope>NUCLEOTIDE SEQUENCE</scope>
    <source>
        <strain evidence="1">TT6</strain>
    </source>
</reference>
<dbReference type="Proteomes" id="UP000595197">
    <property type="component" value="Plasmid pTT6-2"/>
</dbReference>